<comment type="caution">
    <text evidence="12">The sequence shown here is derived from an EMBL/GenBank/DDBJ whole genome shotgun (WGS) entry which is preliminary data.</text>
</comment>
<dbReference type="InterPro" id="IPR002933">
    <property type="entry name" value="Peptidase_M20"/>
</dbReference>
<feature type="binding site" evidence="10">
    <location>
        <position position="144"/>
    </location>
    <ligand>
        <name>Zn(2+)</name>
        <dbReference type="ChEBI" id="CHEBI:29105"/>
        <label>2</label>
    </ligand>
</feature>
<evidence type="ECO:0000256" key="4">
    <source>
        <dbReference type="ARBA" id="ARBA00022490"/>
    </source>
</evidence>
<dbReference type="Gene3D" id="3.40.630.10">
    <property type="entry name" value="Zn peptidases"/>
    <property type="match status" value="1"/>
</dbReference>
<evidence type="ECO:0000256" key="2">
    <source>
        <dbReference type="ARBA" id="ARBA00006247"/>
    </source>
</evidence>
<dbReference type="Pfam" id="PF07687">
    <property type="entry name" value="M20_dimer"/>
    <property type="match status" value="1"/>
</dbReference>
<dbReference type="InterPro" id="IPR010159">
    <property type="entry name" value="N-acyl_aa_amidohydrolase"/>
</dbReference>
<dbReference type="PROSITE" id="PS00758">
    <property type="entry name" value="ARGE_DAPE_CPG2_1"/>
    <property type="match status" value="1"/>
</dbReference>
<name>A0A815GXR5_ADIRI</name>
<dbReference type="InterPro" id="IPR052083">
    <property type="entry name" value="Aminoacylase-1_M20A"/>
</dbReference>
<feature type="domain" description="Peptidase M20 dimerisation" evidence="11">
    <location>
        <begin position="184"/>
        <end position="284"/>
    </location>
</feature>
<evidence type="ECO:0000313" key="13">
    <source>
        <dbReference type="Proteomes" id="UP000663828"/>
    </source>
</evidence>
<accession>A0A815GXR5</accession>
<comment type="similarity">
    <text evidence="2">Belongs to the peptidase M20A family.</text>
</comment>
<comment type="cofactor">
    <cofactor evidence="10">
        <name>Zn(2+)</name>
        <dbReference type="ChEBI" id="CHEBI:29105"/>
    </cofactor>
    <text evidence="10">Binds 2 Zn(2+) ions per subunit.</text>
</comment>
<dbReference type="GO" id="GO:0006520">
    <property type="term" value="P:amino acid metabolic process"/>
    <property type="evidence" value="ECO:0007669"/>
    <property type="project" value="InterPro"/>
</dbReference>
<evidence type="ECO:0000259" key="11">
    <source>
        <dbReference type="Pfam" id="PF07687"/>
    </source>
</evidence>
<feature type="active site" evidence="9">
    <location>
        <position position="79"/>
    </location>
</feature>
<dbReference type="FunFam" id="3.40.630.10:FF:000019">
    <property type="entry name" value="Aminoacylase 1"/>
    <property type="match status" value="1"/>
</dbReference>
<dbReference type="EC" id="3.5.1.14" evidence="3"/>
<protein>
    <recommendedName>
        <fullName evidence="3">N-acyl-aliphatic-L-amino acid amidohydrolase</fullName>
        <ecNumber evidence="3">3.5.1.14</ecNumber>
    </recommendedName>
    <alternativeName>
        <fullName evidence="8">N-acyl-L-amino-acid amidohydrolase</fullName>
    </alternativeName>
</protein>
<dbReference type="SUPFAM" id="SSF53187">
    <property type="entry name" value="Zn-dependent exopeptidases"/>
    <property type="match status" value="1"/>
</dbReference>
<comment type="subcellular location">
    <subcellularLocation>
        <location evidence="1">Cytoplasm</location>
    </subcellularLocation>
</comment>
<dbReference type="InterPro" id="IPR036264">
    <property type="entry name" value="Bact_exopeptidase_dim_dom"/>
</dbReference>
<feature type="binding site" evidence="10">
    <location>
        <position position="376"/>
    </location>
    <ligand>
        <name>Zn(2+)</name>
        <dbReference type="ChEBI" id="CHEBI:29105"/>
        <label>2</label>
    </ligand>
</feature>
<dbReference type="PANTHER" id="PTHR45892:SF1">
    <property type="entry name" value="AMINOACYLASE-1"/>
    <property type="match status" value="1"/>
</dbReference>
<keyword evidence="5 10" id="KW-0479">Metal-binding</keyword>
<dbReference type="Proteomes" id="UP000663828">
    <property type="component" value="Unassembled WGS sequence"/>
</dbReference>
<dbReference type="PANTHER" id="PTHR45892">
    <property type="entry name" value="AMINOACYLASE-1"/>
    <property type="match status" value="1"/>
</dbReference>
<dbReference type="EMBL" id="CAJNOR010002835">
    <property type="protein sequence ID" value="CAF1346515.1"/>
    <property type="molecule type" value="Genomic_DNA"/>
</dbReference>
<feature type="active site" description="Proton acceptor" evidence="9">
    <location>
        <position position="143"/>
    </location>
</feature>
<dbReference type="GO" id="GO:0004046">
    <property type="term" value="F:aminoacylase activity"/>
    <property type="evidence" value="ECO:0007669"/>
    <property type="project" value="UniProtKB-EC"/>
</dbReference>
<dbReference type="InterPro" id="IPR011650">
    <property type="entry name" value="Peptidase_M20_dimer"/>
</dbReference>
<dbReference type="InterPro" id="IPR001261">
    <property type="entry name" value="ArgE/DapE_CS"/>
</dbReference>
<evidence type="ECO:0000256" key="1">
    <source>
        <dbReference type="ARBA" id="ARBA00004496"/>
    </source>
</evidence>
<proteinExistence type="inferred from homology"/>
<dbReference type="PIRSF" id="PIRSF036696">
    <property type="entry name" value="ACY-1"/>
    <property type="match status" value="1"/>
</dbReference>
<organism evidence="12 13">
    <name type="scientific">Adineta ricciae</name>
    <name type="common">Rotifer</name>
    <dbReference type="NCBI Taxonomy" id="249248"/>
    <lineage>
        <taxon>Eukaryota</taxon>
        <taxon>Metazoa</taxon>
        <taxon>Spiralia</taxon>
        <taxon>Gnathifera</taxon>
        <taxon>Rotifera</taxon>
        <taxon>Eurotatoria</taxon>
        <taxon>Bdelloidea</taxon>
        <taxon>Adinetida</taxon>
        <taxon>Adinetidae</taxon>
        <taxon>Adineta</taxon>
    </lineage>
</organism>
<evidence type="ECO:0000256" key="7">
    <source>
        <dbReference type="ARBA" id="ARBA00022833"/>
    </source>
</evidence>
<sequence>MNVERENQVAIERFVQYIQIKTVQPKPDYQSAFKFLKNYAQELDLEYTLVTTGEDRQAAVLTWPSSSDAKSILLLSHIDVVPVFEEYWTVSPFSGEIRDGKIYGRGAQDMKCVGIQYLEAIRCLKRVQYEPKRTIHCLFVPDEEIGGAEGMKKFVQLDQFKAMNVGFALDEGLANETDVYQVYYGNRGAFGVDFVLKGNTGHGSRLIQNTAGEKAQFIINEMLDYRTREQQRFEQSQTGDHPLQLGNITTINLTKMSGGVQINVVPDQYRLFFDCRIRPGGEGEFEEFVTDLIRRTRKENDQEVQVEYLTTRAISRVTDINQPSWWLTSMKHTFEELNCKTNWTIFPANTDGRFLRYFGCPVIGFSPMINTPVLLHDHDEYLSVEVFLYGIHIYTKLIERLTKE</sequence>
<dbReference type="GO" id="GO:0046872">
    <property type="term" value="F:metal ion binding"/>
    <property type="evidence" value="ECO:0007669"/>
    <property type="project" value="UniProtKB-KW"/>
</dbReference>
<dbReference type="AlphaFoldDB" id="A0A815GXR5"/>
<dbReference type="GO" id="GO:0005737">
    <property type="term" value="C:cytoplasm"/>
    <property type="evidence" value="ECO:0007669"/>
    <property type="project" value="UniProtKB-SubCell"/>
</dbReference>
<feature type="binding site" evidence="10">
    <location>
        <position position="109"/>
    </location>
    <ligand>
        <name>Zn(2+)</name>
        <dbReference type="ChEBI" id="CHEBI:29105"/>
        <label>1</label>
    </ligand>
</feature>
<evidence type="ECO:0000256" key="6">
    <source>
        <dbReference type="ARBA" id="ARBA00022801"/>
    </source>
</evidence>
<evidence type="ECO:0000256" key="3">
    <source>
        <dbReference type="ARBA" id="ARBA00011913"/>
    </source>
</evidence>
<keyword evidence="13" id="KW-1185">Reference proteome</keyword>
<gene>
    <name evidence="12" type="ORF">XAT740_LOCUS31246</name>
</gene>
<feature type="binding site" evidence="10">
    <location>
        <position position="77"/>
    </location>
    <ligand>
        <name>Zn(2+)</name>
        <dbReference type="ChEBI" id="CHEBI:29105"/>
        <label>1</label>
    </ligand>
</feature>
<keyword evidence="4" id="KW-0963">Cytoplasm</keyword>
<evidence type="ECO:0000256" key="10">
    <source>
        <dbReference type="PIRSR" id="PIRSR036696-2"/>
    </source>
</evidence>
<dbReference type="Pfam" id="PF01546">
    <property type="entry name" value="Peptidase_M20"/>
    <property type="match status" value="1"/>
</dbReference>
<keyword evidence="7 10" id="KW-0862">Zinc</keyword>
<keyword evidence="6" id="KW-0378">Hydrolase</keyword>
<feature type="binding site" evidence="10">
    <location>
        <position position="109"/>
    </location>
    <ligand>
        <name>Zn(2+)</name>
        <dbReference type="ChEBI" id="CHEBI:29105"/>
        <label>2</label>
    </ligand>
</feature>
<evidence type="ECO:0000256" key="9">
    <source>
        <dbReference type="PIRSR" id="PIRSR036696-1"/>
    </source>
</evidence>
<dbReference type="Gene3D" id="3.30.70.360">
    <property type="match status" value="1"/>
</dbReference>
<evidence type="ECO:0000256" key="8">
    <source>
        <dbReference type="ARBA" id="ARBA00029656"/>
    </source>
</evidence>
<dbReference type="Gene3D" id="1.10.150.900">
    <property type="match status" value="1"/>
</dbReference>
<reference evidence="12" key="1">
    <citation type="submission" date="2021-02" db="EMBL/GenBank/DDBJ databases">
        <authorList>
            <person name="Nowell W R."/>
        </authorList>
    </citation>
    <scope>NUCLEOTIDE SEQUENCE</scope>
</reference>
<evidence type="ECO:0000256" key="5">
    <source>
        <dbReference type="ARBA" id="ARBA00022723"/>
    </source>
</evidence>
<feature type="binding site" evidence="10">
    <location>
        <position position="171"/>
    </location>
    <ligand>
        <name>Zn(2+)</name>
        <dbReference type="ChEBI" id="CHEBI:29105"/>
        <label>1</label>
    </ligand>
</feature>
<dbReference type="SUPFAM" id="SSF55031">
    <property type="entry name" value="Bacterial exopeptidase dimerisation domain"/>
    <property type="match status" value="1"/>
</dbReference>
<evidence type="ECO:0000313" key="12">
    <source>
        <dbReference type="EMBL" id="CAF1346515.1"/>
    </source>
</evidence>
<dbReference type="NCBIfam" id="TIGR01880">
    <property type="entry name" value="Ac-peptdase-euk"/>
    <property type="match status" value="1"/>
</dbReference>